<evidence type="ECO:0000313" key="3">
    <source>
        <dbReference type="EMBL" id="QZA59308.1"/>
    </source>
</evidence>
<dbReference type="Proteomes" id="UP000822862">
    <property type="component" value="Chromosome"/>
</dbReference>
<proteinExistence type="predicted"/>
<reference evidence="3 4" key="2">
    <citation type="submission" date="2021-05" db="EMBL/GenBank/DDBJ databases">
        <title>Ecology and evolution of chlamydial symbionts of arthropods.</title>
        <authorList>
            <person name="Halter T."/>
            <person name="Sixt B.S."/>
            <person name="Toenshoff E.R."/>
            <person name="Koestlbacher S."/>
            <person name="Schulz F."/>
            <person name="Kostanjsek R."/>
            <person name="Collingro A."/>
            <person name="Hendrickx F."/>
            <person name="Horn M."/>
        </authorList>
    </citation>
    <scope>NUCLEOTIDE SEQUENCE [LARGE SCALE GENOMIC DNA]</scope>
    <source>
        <strain evidence="3 4">15C</strain>
    </source>
</reference>
<feature type="compositionally biased region" description="Polar residues" evidence="1">
    <location>
        <begin position="42"/>
        <end position="52"/>
    </location>
</feature>
<evidence type="ECO:0000313" key="4">
    <source>
        <dbReference type="Proteomes" id="UP000822862"/>
    </source>
</evidence>
<name>A0ABX8Z1J3_9BACT</name>
<sequence length="438" mass="49264">MRLRTKKLWFAVITLMLVNSIHADSHDSSSASDPEDCLPCREQNSITPNQENPLPHFEQNLTKPDIENRLILIEKKLENCLNTLEQTQDISRMINPPAMPLTRNGWGLQISADALYWKIQEDALTYAIGFSSDQDLGQSTALVKQRYNWGLRVGLDWTLPHDNWDIAATWTHLISNSHRSKTTAADLKIPTEGGSPQLFLLILQGINDPIATGYFNASSKYHNRLDQISLNAAREFFISKWVTLRPYFGLRADRLHQRLRTGYFENVVVASAGVVVPNLSLDVQQTNKWQGIGIESGFSSQLSFCGGFSIYGNIAAAIEYGLQKLHLSQTGFDFSSVQFGGPPDSAFNGFGTSYHICRPILDLQLGLGWDYNFCNDRLHFGLKLGWENHVYFNQSRFLFIQIADATNITATTATNYSENAHGGDLTYQGWTLHASFDF</sequence>
<gene>
    <name evidence="3" type="ORF">RHAB15C_0001194</name>
</gene>
<accession>A0ABX8Z1J3</accession>
<protein>
    <submittedName>
        <fullName evidence="3">Legionella pneumophila major outer membrane protein</fullName>
    </submittedName>
</protein>
<dbReference type="EMBL" id="CP075585">
    <property type="protein sequence ID" value="QZA59308.1"/>
    <property type="molecule type" value="Genomic_DNA"/>
</dbReference>
<feature type="signal peptide" evidence="2">
    <location>
        <begin position="1"/>
        <end position="23"/>
    </location>
</feature>
<reference evidence="3 4" key="1">
    <citation type="submission" date="2020-01" db="EMBL/GenBank/DDBJ databases">
        <authorList>
            <person name="Sixt B."/>
            <person name="Schulz F."/>
            <person name="Kostanjsek R."/>
            <person name="Koestlbacher S."/>
            <person name="Collingro A."/>
            <person name="Toenshoff E."/>
            <person name="Horn M."/>
        </authorList>
    </citation>
    <scope>NUCLEOTIDE SEQUENCE [LARGE SCALE GENOMIC DNA]</scope>
    <source>
        <strain evidence="3 4">15C</strain>
    </source>
</reference>
<dbReference type="Pfam" id="PF05150">
    <property type="entry name" value="Legionella_OMP"/>
    <property type="match status" value="1"/>
</dbReference>
<evidence type="ECO:0000256" key="1">
    <source>
        <dbReference type="SAM" id="MobiDB-lite"/>
    </source>
</evidence>
<keyword evidence="2" id="KW-0732">Signal</keyword>
<keyword evidence="4" id="KW-1185">Reference proteome</keyword>
<feature type="chain" id="PRO_5045738014" evidence="2">
    <location>
        <begin position="24"/>
        <end position="438"/>
    </location>
</feature>
<organism evidence="3 4">
    <name type="scientific">Candidatus Rhabdochlamydia porcellionis</name>
    <dbReference type="NCBI Taxonomy" id="225148"/>
    <lineage>
        <taxon>Bacteria</taxon>
        <taxon>Pseudomonadati</taxon>
        <taxon>Chlamydiota</taxon>
        <taxon>Chlamydiia</taxon>
        <taxon>Parachlamydiales</taxon>
        <taxon>Candidatus Rhabdochlamydiaceae</taxon>
        <taxon>Candidatus Rhabdochlamydia</taxon>
    </lineage>
</organism>
<dbReference type="RefSeq" id="WP_194845188.1">
    <property type="nucleotide sequence ID" value="NZ_CP075585.1"/>
</dbReference>
<evidence type="ECO:0000256" key="2">
    <source>
        <dbReference type="SAM" id="SignalP"/>
    </source>
</evidence>
<feature type="region of interest" description="Disordered" evidence="1">
    <location>
        <begin position="24"/>
        <end position="57"/>
    </location>
</feature>
<dbReference type="InterPro" id="IPR007825">
    <property type="entry name" value="Major_OMP_Legionella"/>
</dbReference>